<feature type="transmembrane region" description="Helical" evidence="1">
    <location>
        <begin position="35"/>
        <end position="56"/>
    </location>
</feature>
<evidence type="ECO:0000313" key="2">
    <source>
        <dbReference type="EMBL" id="MDA0182945.1"/>
    </source>
</evidence>
<evidence type="ECO:0000256" key="1">
    <source>
        <dbReference type="SAM" id="Phobius"/>
    </source>
</evidence>
<keyword evidence="1" id="KW-0472">Membrane</keyword>
<evidence type="ECO:0000313" key="3">
    <source>
        <dbReference type="Proteomes" id="UP001147653"/>
    </source>
</evidence>
<proteinExistence type="predicted"/>
<comment type="caution">
    <text evidence="2">The sequence shown here is derived from an EMBL/GenBank/DDBJ whole genome shotgun (WGS) entry which is preliminary data.</text>
</comment>
<keyword evidence="3" id="KW-1185">Reference proteome</keyword>
<keyword evidence="1" id="KW-1133">Transmembrane helix</keyword>
<dbReference type="AlphaFoldDB" id="A0A9X3SCV6"/>
<keyword evidence="1" id="KW-0812">Transmembrane</keyword>
<accession>A0A9X3SCV6</accession>
<gene>
    <name evidence="2" type="ORF">OJ997_21715</name>
</gene>
<name>A0A9X3SCV6_9ACTN</name>
<dbReference type="Proteomes" id="UP001147653">
    <property type="component" value="Unassembled WGS sequence"/>
</dbReference>
<sequence>MSDRGRRTQNAVRDQLVAAAVREHQPRRRRRRLRVATVLVVAGLGIAAGADATGLLRSGEPLDQPFPGTLRDASTTATDGPRLAVSALDATGRRWGVGAFRSRTGRDCVTAGLVIGTQLGIMREGRFHPYGKEVTGVCFDLERLPSVRDLMPVRGEHPVTLVFGRGRPSYRPAPLLYDGRRYEPTLGRDGSFLFVIDGIVAINRLREETRSPAEVDG</sequence>
<dbReference type="EMBL" id="JAPDDP010000044">
    <property type="protein sequence ID" value="MDA0182945.1"/>
    <property type="molecule type" value="Genomic_DNA"/>
</dbReference>
<reference evidence="2" key="1">
    <citation type="submission" date="2022-10" db="EMBL/GenBank/DDBJ databases">
        <title>The WGS of Solirubrobacter phytolaccae KCTC 29190.</title>
        <authorList>
            <person name="Jiang Z."/>
        </authorList>
    </citation>
    <scope>NUCLEOTIDE SEQUENCE</scope>
    <source>
        <strain evidence="2">KCTC 29190</strain>
    </source>
</reference>
<organism evidence="2 3">
    <name type="scientific">Solirubrobacter phytolaccae</name>
    <dbReference type="NCBI Taxonomy" id="1404360"/>
    <lineage>
        <taxon>Bacteria</taxon>
        <taxon>Bacillati</taxon>
        <taxon>Actinomycetota</taxon>
        <taxon>Thermoleophilia</taxon>
        <taxon>Solirubrobacterales</taxon>
        <taxon>Solirubrobacteraceae</taxon>
        <taxon>Solirubrobacter</taxon>
    </lineage>
</organism>
<protein>
    <submittedName>
        <fullName evidence="2">Uncharacterized protein</fullName>
    </submittedName>
</protein>
<dbReference type="RefSeq" id="WP_270027330.1">
    <property type="nucleotide sequence ID" value="NZ_JAPDDP010000044.1"/>
</dbReference>